<feature type="domain" description="Glycosyl hydrolase family 59 catalytic" evidence="14">
    <location>
        <begin position="90"/>
        <end position="383"/>
    </location>
</feature>
<dbReference type="InterPro" id="IPR013785">
    <property type="entry name" value="Aldolase_TIM"/>
</dbReference>
<evidence type="ECO:0000256" key="2">
    <source>
        <dbReference type="ARBA" id="ARBA00012657"/>
    </source>
</evidence>
<evidence type="ECO:0000256" key="9">
    <source>
        <dbReference type="ARBA" id="ARBA00023180"/>
    </source>
</evidence>
<keyword evidence="5" id="KW-0746">Sphingolipid metabolism</keyword>
<dbReference type="Gene3D" id="2.60.120.560">
    <property type="entry name" value="Exo-inulinase, domain 1"/>
    <property type="match status" value="1"/>
</dbReference>
<dbReference type="PANTHER" id="PTHR15172">
    <property type="entry name" value="GALACTOCEREBROSIDASE"/>
    <property type="match status" value="1"/>
</dbReference>
<comment type="similarity">
    <text evidence="1">Belongs to the glycosyl hydrolase 59 family.</text>
</comment>
<keyword evidence="18" id="KW-1185">Reference proteome</keyword>
<keyword evidence="13" id="KW-0472">Membrane</keyword>
<dbReference type="InterPro" id="IPR017853">
    <property type="entry name" value="GH"/>
</dbReference>
<sequence>MTRRRRFKAMQDHMVESHDSVTRLRRTTLNKAEQTRRASLVHLSGVLAYSRKTMASTPIYLAFVVVCVVATSATATIYSFDDSRGVGRRFDGIGGLSGGGATSKLLVNYPQQYRDEILDYLFKPNFGASLQILKVEIGGDIQSTDGTEASHMHNSWEENYQRGYEWWLMTEAKKRNPDIKLYGLPWGFPGWIGQGTGNPYSNPNVTADYIVRWIAGAKTFYNLTIDFVGASWNKYISNFFFQTLRALLDSRGFSSTRIVASDDNWNISWDILQDSALAAAVDYIGAHYPGTTSSSDAQKTGKQLWASEDYSTFNDETGGGCWARILNQNYAVGYMTSTISWNLIASYYNPLPFFRDGLMTAVEPWSGNYIVETPIWLSAHTTQFTEIGWKYLAHGAGVGQLQNGGSYVALVSPDGKDLTIIIETMSHDHSFCIRPYLPAYSVTAQNATISLAGSFATIQQLNVWYSKLDFVNRSSILFENLQPLKVVNSQVTLSLGIDEVYTLTTLSTGQKGQYNPSPPSQPFPLPYSDNFESYQLSQEPFNLAQQTGSFEIVQSDALHGKVVRQMMLQRPVAWCDADQKNAYGAAINMIGNYSWTDIYVEVDAAVGAVNGTNGVFVAARVQNGGCDAYEAKGIFFFLFPQTKRYIVSYDLAHTQNVVSGNINTSLSVWNKLSLLITKTGAIGSVNNNVLFNVSIPNSPANGFAALGTESYGIADFDNFLITSQEEGLRRMQVPAQTGTRKGSSLYFSPEIKKHH</sequence>
<dbReference type="PRINTS" id="PR00850">
    <property type="entry name" value="GLHYDRLASE59"/>
</dbReference>
<accession>A0A2T7PB80</accession>
<evidence type="ECO:0000256" key="4">
    <source>
        <dbReference type="ARBA" id="ARBA00022801"/>
    </source>
</evidence>
<evidence type="ECO:0000256" key="12">
    <source>
        <dbReference type="SAM" id="MobiDB-lite"/>
    </source>
</evidence>
<feature type="domain" description="Glycosyl hydrolase family 59 C-terminal lectin" evidence="16">
    <location>
        <begin position="545"/>
        <end position="722"/>
    </location>
</feature>
<dbReference type="InterPro" id="IPR049161">
    <property type="entry name" value="GH59_cat"/>
</dbReference>
<dbReference type="Pfam" id="PF02057">
    <property type="entry name" value="Glyco_hydro_59"/>
    <property type="match status" value="1"/>
</dbReference>
<dbReference type="FunFam" id="3.20.20.80:FF:000026">
    <property type="entry name" value="galactocerebrosidase precursor"/>
    <property type="match status" value="1"/>
</dbReference>
<dbReference type="Pfam" id="PF21708">
    <property type="entry name" value="Glyco_hydro_59_C"/>
    <property type="match status" value="1"/>
</dbReference>
<keyword evidence="13" id="KW-1133">Transmembrane helix</keyword>
<dbReference type="GO" id="GO:0005764">
    <property type="term" value="C:lysosome"/>
    <property type="evidence" value="ECO:0007669"/>
    <property type="project" value="TreeGrafter"/>
</dbReference>
<dbReference type="EMBL" id="PZQS01000005">
    <property type="protein sequence ID" value="PVD30662.1"/>
    <property type="molecule type" value="Genomic_DNA"/>
</dbReference>
<dbReference type="PANTHER" id="PTHR15172:SF1">
    <property type="entry name" value="GALACTOCEREBROSIDASE"/>
    <property type="match status" value="1"/>
</dbReference>
<feature type="transmembrane region" description="Helical" evidence="13">
    <location>
        <begin position="59"/>
        <end position="80"/>
    </location>
</feature>
<evidence type="ECO:0000256" key="1">
    <source>
        <dbReference type="ARBA" id="ARBA00005637"/>
    </source>
</evidence>
<dbReference type="SUPFAM" id="SSF51445">
    <property type="entry name" value="(Trans)glycosidases"/>
    <property type="match status" value="1"/>
</dbReference>
<evidence type="ECO:0000259" key="14">
    <source>
        <dbReference type="Pfam" id="PF02057"/>
    </source>
</evidence>
<dbReference type="Gene3D" id="3.20.20.70">
    <property type="entry name" value="Aldolase class I"/>
    <property type="match status" value="1"/>
</dbReference>
<evidence type="ECO:0000256" key="8">
    <source>
        <dbReference type="ARBA" id="ARBA00023157"/>
    </source>
</evidence>
<organism evidence="17 18">
    <name type="scientific">Pomacea canaliculata</name>
    <name type="common">Golden apple snail</name>
    <dbReference type="NCBI Taxonomy" id="400727"/>
    <lineage>
        <taxon>Eukaryota</taxon>
        <taxon>Metazoa</taxon>
        <taxon>Spiralia</taxon>
        <taxon>Lophotrochozoa</taxon>
        <taxon>Mollusca</taxon>
        <taxon>Gastropoda</taxon>
        <taxon>Caenogastropoda</taxon>
        <taxon>Architaenioglossa</taxon>
        <taxon>Ampullarioidea</taxon>
        <taxon>Ampullariidae</taxon>
        <taxon>Pomacea</taxon>
    </lineage>
</organism>
<comment type="caution">
    <text evidence="17">The sequence shown here is derived from an EMBL/GenBank/DDBJ whole genome shotgun (WGS) entry which is preliminary data.</text>
</comment>
<feature type="domain" description="Glycosyl hydrolase family 59 central" evidence="15">
    <location>
        <begin position="396"/>
        <end position="510"/>
    </location>
</feature>
<dbReference type="AlphaFoldDB" id="A0A2T7PB80"/>
<evidence type="ECO:0000259" key="15">
    <source>
        <dbReference type="Pfam" id="PF17387"/>
    </source>
</evidence>
<dbReference type="STRING" id="400727.A0A2T7PB80"/>
<keyword evidence="9" id="KW-0325">Glycoprotein</keyword>
<evidence type="ECO:0000313" key="17">
    <source>
        <dbReference type="EMBL" id="PVD30662.1"/>
    </source>
</evidence>
<dbReference type="GO" id="GO:0006683">
    <property type="term" value="P:galactosylceramide catabolic process"/>
    <property type="evidence" value="ECO:0007669"/>
    <property type="project" value="InterPro"/>
</dbReference>
<reference evidence="17 18" key="1">
    <citation type="submission" date="2018-04" db="EMBL/GenBank/DDBJ databases">
        <title>The genome of golden apple snail Pomacea canaliculata provides insight into stress tolerance and invasive adaptation.</title>
        <authorList>
            <person name="Liu C."/>
            <person name="Liu B."/>
            <person name="Ren Y."/>
            <person name="Zhang Y."/>
            <person name="Wang H."/>
            <person name="Li S."/>
            <person name="Jiang F."/>
            <person name="Yin L."/>
            <person name="Zhang G."/>
            <person name="Qian W."/>
            <person name="Fan W."/>
        </authorList>
    </citation>
    <scope>NUCLEOTIDE SEQUENCE [LARGE SCALE GENOMIC DNA]</scope>
    <source>
        <strain evidence="17">SZHN2017</strain>
        <tissue evidence="17">Muscle</tissue>
    </source>
</reference>
<evidence type="ECO:0000256" key="10">
    <source>
        <dbReference type="ARBA" id="ARBA00023295"/>
    </source>
</evidence>
<feature type="region of interest" description="Disordered" evidence="12">
    <location>
        <begin position="732"/>
        <end position="755"/>
    </location>
</feature>
<keyword evidence="13" id="KW-0812">Transmembrane</keyword>
<evidence type="ECO:0000256" key="11">
    <source>
        <dbReference type="ARBA" id="ARBA00033098"/>
    </source>
</evidence>
<dbReference type="OrthoDB" id="440760at2759"/>
<dbReference type="Pfam" id="PF17387">
    <property type="entry name" value="Glyco_hydro_59M"/>
    <property type="match status" value="1"/>
</dbReference>
<feature type="compositionally biased region" description="Polar residues" evidence="12">
    <location>
        <begin position="734"/>
        <end position="746"/>
    </location>
</feature>
<keyword evidence="10" id="KW-0326">Glycosidase</keyword>
<dbReference type="GO" id="GO:0004336">
    <property type="term" value="F:galactosylceramidase activity"/>
    <property type="evidence" value="ECO:0007669"/>
    <property type="project" value="UniProtKB-EC"/>
</dbReference>
<gene>
    <name evidence="17" type="ORF">C0Q70_09935</name>
</gene>
<evidence type="ECO:0000256" key="13">
    <source>
        <dbReference type="SAM" id="Phobius"/>
    </source>
</evidence>
<proteinExistence type="inferred from homology"/>
<evidence type="ECO:0000256" key="7">
    <source>
        <dbReference type="ARBA" id="ARBA00023098"/>
    </source>
</evidence>
<dbReference type="InterPro" id="IPR035394">
    <property type="entry name" value="Glyco_hydro_59_dom"/>
</dbReference>
<evidence type="ECO:0000259" key="16">
    <source>
        <dbReference type="Pfam" id="PF21708"/>
    </source>
</evidence>
<dbReference type="GO" id="GO:0016020">
    <property type="term" value="C:membrane"/>
    <property type="evidence" value="ECO:0007669"/>
    <property type="project" value="GOC"/>
</dbReference>
<keyword evidence="7" id="KW-0443">Lipid metabolism</keyword>
<keyword evidence="6" id="KW-0442">Lipid degradation</keyword>
<dbReference type="InterPro" id="IPR001286">
    <property type="entry name" value="Glyco_hydro_59"/>
</dbReference>
<dbReference type="Gene3D" id="3.20.20.80">
    <property type="entry name" value="Glycosidases"/>
    <property type="match status" value="1"/>
</dbReference>
<dbReference type="Proteomes" id="UP000245119">
    <property type="component" value="Linkage Group LG5"/>
</dbReference>
<evidence type="ECO:0000256" key="5">
    <source>
        <dbReference type="ARBA" id="ARBA00022919"/>
    </source>
</evidence>
<protein>
    <recommendedName>
        <fullName evidence="2">galactosylceramidase</fullName>
        <ecNumber evidence="2">3.2.1.46</ecNumber>
    </recommendedName>
    <alternativeName>
        <fullName evidence="11">Galactosylceramidase</fullName>
    </alternativeName>
</protein>
<keyword evidence="8" id="KW-1015">Disulfide bond</keyword>
<keyword evidence="4" id="KW-0378">Hydrolase</keyword>
<dbReference type="InterPro" id="IPR049162">
    <property type="entry name" value="GH59_C"/>
</dbReference>
<dbReference type="EC" id="3.2.1.46" evidence="2"/>
<evidence type="ECO:0000256" key="3">
    <source>
        <dbReference type="ARBA" id="ARBA00022729"/>
    </source>
</evidence>
<name>A0A2T7PB80_POMCA</name>
<evidence type="ECO:0000256" key="6">
    <source>
        <dbReference type="ARBA" id="ARBA00022963"/>
    </source>
</evidence>
<keyword evidence="3" id="KW-0732">Signal</keyword>
<evidence type="ECO:0000313" key="18">
    <source>
        <dbReference type="Proteomes" id="UP000245119"/>
    </source>
</evidence>